<reference evidence="1" key="1">
    <citation type="journal article" date="2020" name="Nature">
        <title>Giant virus diversity and host interactions through global metagenomics.</title>
        <authorList>
            <person name="Schulz F."/>
            <person name="Roux S."/>
            <person name="Paez-Espino D."/>
            <person name="Jungbluth S."/>
            <person name="Walsh D.A."/>
            <person name="Denef V.J."/>
            <person name="McMahon K.D."/>
            <person name="Konstantinidis K.T."/>
            <person name="Eloe-Fadrosh E.A."/>
            <person name="Kyrpides N.C."/>
            <person name="Woyke T."/>
        </authorList>
    </citation>
    <scope>NUCLEOTIDE SEQUENCE</scope>
    <source>
        <strain evidence="1">GVMAG-M-3300024261-8</strain>
    </source>
</reference>
<organism evidence="1">
    <name type="scientific">viral metagenome</name>
    <dbReference type="NCBI Taxonomy" id="1070528"/>
    <lineage>
        <taxon>unclassified sequences</taxon>
        <taxon>metagenomes</taxon>
        <taxon>organismal metagenomes</taxon>
    </lineage>
</organism>
<protein>
    <submittedName>
        <fullName evidence="1">Uncharacterized protein</fullName>
    </submittedName>
</protein>
<dbReference type="AlphaFoldDB" id="A0A6C0IS29"/>
<sequence length="234" mass="27656">MSDDDSADEDSILTTSTMGYQYNNHANIHSLASNSDTSSTTSSSDGSRIIALTSLSDREYESEDSDDSIDLENWDNYEDDDSILNEIYQKDMNHLDSDKNDGQYYVGIYKHIPKSGNFLYVNSITGSLFTKYDSDKVLEYLRCYSIMLSRCSKIEIMQLYIRKDVYYVVVKTYWIRLIQRHWRKQYQKYVDRQHKKMLPQNMRYREIHGKYPKELNYLPKIQGLLSHYKQESLI</sequence>
<dbReference type="EMBL" id="MN740240">
    <property type="protein sequence ID" value="QHT95315.1"/>
    <property type="molecule type" value="Genomic_DNA"/>
</dbReference>
<accession>A0A6C0IS29</accession>
<evidence type="ECO:0000313" key="1">
    <source>
        <dbReference type="EMBL" id="QHT95315.1"/>
    </source>
</evidence>
<proteinExistence type="predicted"/>
<name>A0A6C0IS29_9ZZZZ</name>